<accession>A0ABV9K893</accession>
<comment type="caution">
    <text evidence="1">The sequence shown here is derived from an EMBL/GenBank/DDBJ whole genome shotgun (WGS) entry which is preliminary data.</text>
</comment>
<evidence type="ECO:0000313" key="1">
    <source>
        <dbReference type="EMBL" id="MFC4665841.1"/>
    </source>
</evidence>
<gene>
    <name evidence="1" type="ORF">ACFO3G_04365</name>
</gene>
<sequence>MKLIGCICTFFGMFTFSSFVKWTTSSSIYVVKYFWKKVVGYTGLSKVHQIGRRFIRNIFVLTTIAFIDICLLTAQQQFIGSDWELYIMQLVDDGDITSQEADNIIEDLYNLMDNPLDLNKSTKPLLRRLPFLSEFQINAIIEYRHKHQADGGFLTIWDLKMVPGMDSRTLDLVYPFVKVTDVKEAASLDETFTSVFSEKGKSLLGATYSRPFGKQTKDDQWLGSPVGGSLRYLYQVKDILSVGVLGELDNYEKFQLSKGGFDHLSGHIELSSNSIVEKLIIGDYKISSGYGLNLGQGKYFISDPNLYSRLGIGLRKSFSQSETGFHRGIASSFRFGNLRFVLGYSLARMDGRTSKKGKKKIIHSIYHSGMHRTEREYRLRHKVAVKSWSSILEYRKAPLDIGMTACFYSFPHATLKRPPGIIGIDGLSDIESFYNISGFHRYSPSVGRFAWFGECALSKSKGCAFLQGVSYRSVSNYSFSVQFRNYSYKYWTLYGNALSRFTGVSNERGLRCNFDKEWGGITIRNELDIYQSQKPRYRKREPTKGCFVKVGVETNPYNQMVCRSQCSFRKQNDKLKKWSCSQRIIYNPNDLNTSCKLDLRYTKRNYQDSKGGNCCKKGCLLGLRVDLTPHPIVQWSMGASLFKTDSGADRIYWSQRMVRWQYQSQFLYGKGRKYYLFFSVNPTKSVTLQVKGEQLKMVSDQFDSAGKLLLSIIVRPQ</sequence>
<dbReference type="Pfam" id="PF12836">
    <property type="entry name" value="HHH_3"/>
    <property type="match status" value="1"/>
</dbReference>
<dbReference type="EMBL" id="JBHSGO010000140">
    <property type="protein sequence ID" value="MFC4665841.1"/>
    <property type="molecule type" value="Genomic_DNA"/>
</dbReference>
<reference evidence="2" key="1">
    <citation type="journal article" date="2019" name="Int. J. Syst. Evol. Microbiol.">
        <title>The Global Catalogue of Microorganisms (GCM) 10K type strain sequencing project: providing services to taxonomists for standard genome sequencing and annotation.</title>
        <authorList>
            <consortium name="The Broad Institute Genomics Platform"/>
            <consortium name="The Broad Institute Genome Sequencing Center for Infectious Disease"/>
            <person name="Wu L."/>
            <person name="Ma J."/>
        </authorList>
    </citation>
    <scope>NUCLEOTIDE SEQUENCE [LARGE SCALE GENOMIC DNA]</scope>
    <source>
        <strain evidence="2">CGMCC 4.7357</strain>
    </source>
</reference>
<protein>
    <submittedName>
        <fullName evidence="1">Helix-hairpin-helix domain-containing protein</fullName>
    </submittedName>
</protein>
<dbReference type="InterPro" id="IPR010994">
    <property type="entry name" value="RuvA_2-like"/>
</dbReference>
<dbReference type="SUPFAM" id="SSF47781">
    <property type="entry name" value="RuvA domain 2-like"/>
    <property type="match status" value="1"/>
</dbReference>
<evidence type="ECO:0000313" key="2">
    <source>
        <dbReference type="Proteomes" id="UP001596020"/>
    </source>
</evidence>
<keyword evidence="2" id="KW-1185">Reference proteome</keyword>
<dbReference type="RefSeq" id="WP_380078330.1">
    <property type="nucleotide sequence ID" value="NZ_JBHSGO010000140.1"/>
</dbReference>
<proteinExistence type="predicted"/>
<organism evidence="1 2">
    <name type="scientific">Falsiporphyromonas endometrii</name>
    <dbReference type="NCBI Taxonomy" id="1387297"/>
    <lineage>
        <taxon>Bacteria</taxon>
        <taxon>Pseudomonadati</taxon>
        <taxon>Bacteroidota</taxon>
        <taxon>Bacteroidia</taxon>
        <taxon>Bacteroidales</taxon>
        <taxon>Porphyromonadaceae</taxon>
        <taxon>Falsiporphyromonas</taxon>
    </lineage>
</organism>
<name>A0ABV9K893_9PORP</name>
<dbReference type="Proteomes" id="UP001596020">
    <property type="component" value="Unassembled WGS sequence"/>
</dbReference>